<dbReference type="AlphaFoldDB" id="A0A6C0LVZ6"/>
<dbReference type="SMART" id="SM00151">
    <property type="entry name" value="SWIB"/>
    <property type="match status" value="1"/>
</dbReference>
<name>A0A6C0LVZ6_9ZZZZ</name>
<dbReference type="EMBL" id="MN740574">
    <property type="protein sequence ID" value="QHU34550.1"/>
    <property type="molecule type" value="Genomic_DNA"/>
</dbReference>
<dbReference type="CDD" id="cd10567">
    <property type="entry name" value="SWIB-MDM2_like"/>
    <property type="match status" value="1"/>
</dbReference>
<reference evidence="2" key="1">
    <citation type="journal article" date="2020" name="Nature">
        <title>Giant virus diversity and host interactions through global metagenomics.</title>
        <authorList>
            <person name="Schulz F."/>
            <person name="Roux S."/>
            <person name="Paez-Espino D."/>
            <person name="Jungbluth S."/>
            <person name="Walsh D.A."/>
            <person name="Denef V.J."/>
            <person name="McMahon K.D."/>
            <person name="Konstantinidis K.T."/>
            <person name="Eloe-Fadrosh E.A."/>
            <person name="Kyrpides N.C."/>
            <person name="Woyke T."/>
        </authorList>
    </citation>
    <scope>NUCLEOTIDE SEQUENCE</scope>
    <source>
        <strain evidence="2">GVMAG-S-1016713-169</strain>
    </source>
</reference>
<dbReference type="SUPFAM" id="SSF47592">
    <property type="entry name" value="SWIB/MDM2 domain"/>
    <property type="match status" value="1"/>
</dbReference>
<dbReference type="Gene3D" id="1.10.245.10">
    <property type="entry name" value="SWIB/MDM2 domain"/>
    <property type="match status" value="1"/>
</dbReference>
<dbReference type="InterPro" id="IPR003121">
    <property type="entry name" value="SWIB_MDM2_domain"/>
</dbReference>
<dbReference type="PANTHER" id="PTHR13844">
    <property type="entry name" value="SWI/SNF-RELATED MATRIX-ASSOCIATED ACTIN-DEPENDENT REGULATOR OF CHROMATIN SUBFAMILY D"/>
    <property type="match status" value="1"/>
</dbReference>
<evidence type="ECO:0000313" key="2">
    <source>
        <dbReference type="EMBL" id="QHU34550.1"/>
    </source>
</evidence>
<organism evidence="2">
    <name type="scientific">viral metagenome</name>
    <dbReference type="NCBI Taxonomy" id="1070528"/>
    <lineage>
        <taxon>unclassified sequences</taxon>
        <taxon>metagenomes</taxon>
        <taxon>organismal metagenomes</taxon>
    </lineage>
</organism>
<dbReference type="PROSITE" id="PS51925">
    <property type="entry name" value="SWIB_MDM2"/>
    <property type="match status" value="1"/>
</dbReference>
<proteinExistence type="predicted"/>
<dbReference type="Pfam" id="PF02201">
    <property type="entry name" value="SWIB"/>
    <property type="match status" value="1"/>
</dbReference>
<feature type="domain" description="DM2" evidence="1">
    <location>
        <begin position="140"/>
        <end position="226"/>
    </location>
</feature>
<sequence length="227" mass="26263">MQSNIEIKVLSSKKTRTKKKGRKNKSKVVDVEIEIEDDIQDDIEDDIQDDIEDDIQDDIEGETIKKCRSRPTRESVLESFDNIITCVENEIQNLREGAAKIKGVKFLRSLNKNLKNVRTKAGRVMKTKKKTTRVNSENSGFKKPVSISKDLASFAGWNPEDLRSRVDVTKYICNYIKTHDLQNPDDRRQIQPDAKLQKLLGFSTDTETEPLRYYSLQTYLKPHFPKK</sequence>
<accession>A0A6C0LVZ6</accession>
<dbReference type="InterPro" id="IPR019835">
    <property type="entry name" value="SWIB_domain"/>
</dbReference>
<evidence type="ECO:0000259" key="1">
    <source>
        <dbReference type="PROSITE" id="PS51925"/>
    </source>
</evidence>
<protein>
    <recommendedName>
        <fullName evidence="1">DM2 domain-containing protein</fullName>
    </recommendedName>
</protein>
<dbReference type="InterPro" id="IPR036885">
    <property type="entry name" value="SWIB_MDM2_dom_sf"/>
</dbReference>